<accession>A0A8H6FT00</accession>
<dbReference type="AlphaFoldDB" id="A0A8H6FT00"/>
<evidence type="ECO:0000313" key="1">
    <source>
        <dbReference type="EMBL" id="KAF6234144.1"/>
    </source>
</evidence>
<protein>
    <submittedName>
        <fullName evidence="1">Uncharacterized protein</fullName>
    </submittedName>
</protein>
<gene>
    <name evidence="1" type="ORF">HO173_007564</name>
</gene>
<sequence>MLGVEARQSSYVRAGLGEAPFPNAFDTPLDFNEVHTLALPFIKNFNSGPVKLPFTAFPTLTPQCTPYYYEAGLSSVTFSGAFSNAEQLGVTQDTTVYAVFISGLLKLPVPVRIANNDSDYVVDEIPVGVSGQVYVVLSDSCVDPSDENIVAGPAILEASVVSVH</sequence>
<dbReference type="Proteomes" id="UP000578531">
    <property type="component" value="Unassembled WGS sequence"/>
</dbReference>
<dbReference type="OrthoDB" id="1001765at2759"/>
<dbReference type="GeneID" id="59289220"/>
<dbReference type="EMBL" id="JACCJC010000032">
    <property type="protein sequence ID" value="KAF6234144.1"/>
    <property type="molecule type" value="Genomic_DNA"/>
</dbReference>
<name>A0A8H6FT00_9LECA</name>
<comment type="caution">
    <text evidence="1">The sequence shown here is derived from an EMBL/GenBank/DDBJ whole genome shotgun (WGS) entry which is preliminary data.</text>
</comment>
<keyword evidence="2" id="KW-1185">Reference proteome</keyword>
<evidence type="ECO:0000313" key="2">
    <source>
        <dbReference type="Proteomes" id="UP000578531"/>
    </source>
</evidence>
<proteinExistence type="predicted"/>
<reference evidence="1 2" key="1">
    <citation type="journal article" date="2020" name="Genomics">
        <title>Complete, high-quality genomes from long-read metagenomic sequencing of two wolf lichen thalli reveals enigmatic genome architecture.</title>
        <authorList>
            <person name="McKenzie S.K."/>
            <person name="Walston R.F."/>
            <person name="Allen J.L."/>
        </authorList>
    </citation>
    <scope>NUCLEOTIDE SEQUENCE [LARGE SCALE GENOMIC DNA]</scope>
    <source>
        <strain evidence="1">WasteWater2</strain>
    </source>
</reference>
<dbReference type="RefSeq" id="XP_037163545.1">
    <property type="nucleotide sequence ID" value="XM_037309466.1"/>
</dbReference>
<organism evidence="1 2">
    <name type="scientific">Letharia columbiana</name>
    <dbReference type="NCBI Taxonomy" id="112416"/>
    <lineage>
        <taxon>Eukaryota</taxon>
        <taxon>Fungi</taxon>
        <taxon>Dikarya</taxon>
        <taxon>Ascomycota</taxon>
        <taxon>Pezizomycotina</taxon>
        <taxon>Lecanoromycetes</taxon>
        <taxon>OSLEUM clade</taxon>
        <taxon>Lecanoromycetidae</taxon>
        <taxon>Lecanorales</taxon>
        <taxon>Lecanorineae</taxon>
        <taxon>Parmeliaceae</taxon>
        <taxon>Letharia</taxon>
    </lineage>
</organism>